<dbReference type="GeneID" id="87900695"/>
<evidence type="ECO:0000259" key="3">
    <source>
        <dbReference type="Pfam" id="PF01557"/>
    </source>
</evidence>
<protein>
    <recommendedName>
        <fullName evidence="3">Fumarylacetoacetase-like C-terminal domain-containing protein</fullName>
    </recommendedName>
</protein>
<dbReference type="Proteomes" id="UP001322138">
    <property type="component" value="Unassembled WGS sequence"/>
</dbReference>
<dbReference type="Gene3D" id="3.90.850.10">
    <property type="entry name" value="Fumarylacetoacetase-like, C-terminal domain"/>
    <property type="match status" value="1"/>
</dbReference>
<evidence type="ECO:0000313" key="4">
    <source>
        <dbReference type="EMBL" id="KAK4640901.1"/>
    </source>
</evidence>
<dbReference type="PANTHER" id="PTHR11820:SF7">
    <property type="entry name" value="ACYLPYRUVASE FAHD1, MITOCHONDRIAL"/>
    <property type="match status" value="1"/>
</dbReference>
<feature type="domain" description="Fumarylacetoacetase-like C-terminal" evidence="3">
    <location>
        <begin position="78"/>
        <end position="285"/>
    </location>
</feature>
<keyword evidence="2" id="KW-0479">Metal-binding</keyword>
<keyword evidence="5" id="KW-1185">Reference proteome</keyword>
<dbReference type="Pfam" id="PF01557">
    <property type="entry name" value="FAA_hydrolase"/>
    <property type="match status" value="1"/>
</dbReference>
<dbReference type="SUPFAM" id="SSF56529">
    <property type="entry name" value="FAH"/>
    <property type="match status" value="1"/>
</dbReference>
<name>A0ABR0FA89_9PEZI</name>
<accession>A0ABR0FA89</accession>
<sequence>MSFRVQKAAAESFQRLVRFVNAQGSTKFGDLKTKPTGVSLAGAEVEVLEGDVGNGFRGTGKIDKIQKLLCPLPQVHAIMCIGLNYQKHATEANLRVAPYPVLFTKPADALAGPNEDIPVHPDAQSMLDYEGELTVVVGKDAKNVPESDALKYVLGYTVGNDISARYFQLPETSGGQFCYAKSFDKFCPIGPCIVSPSLIPDPQKLQLVTKVNGQVRQQTETSDMIFSVAKIISHLSRGRTLRRGTVIQTGTPSGVGLFMEPKGFLNHGDVVEVSIDGLGSISNKMVFE</sequence>
<dbReference type="InterPro" id="IPR036663">
    <property type="entry name" value="Fumarylacetoacetase_C_sf"/>
</dbReference>
<dbReference type="InterPro" id="IPR011234">
    <property type="entry name" value="Fumarylacetoacetase-like_C"/>
</dbReference>
<proteinExistence type="inferred from homology"/>
<evidence type="ECO:0000256" key="1">
    <source>
        <dbReference type="ARBA" id="ARBA00010211"/>
    </source>
</evidence>
<reference evidence="4 5" key="1">
    <citation type="journal article" date="2023" name="bioRxiv">
        <title>High-quality genome assemblies of four members of thePodospora anserinaspecies complex.</title>
        <authorList>
            <person name="Ament-Velasquez S.L."/>
            <person name="Vogan A.A."/>
            <person name="Wallerman O."/>
            <person name="Hartmann F."/>
            <person name="Gautier V."/>
            <person name="Silar P."/>
            <person name="Giraud T."/>
            <person name="Johannesson H."/>
        </authorList>
    </citation>
    <scope>NUCLEOTIDE SEQUENCE [LARGE SCALE GENOMIC DNA]</scope>
    <source>
        <strain evidence="4 5">CBS 112042</strain>
    </source>
</reference>
<dbReference type="PANTHER" id="PTHR11820">
    <property type="entry name" value="ACYLPYRUVASE"/>
    <property type="match status" value="1"/>
</dbReference>
<dbReference type="RefSeq" id="XP_062729877.1">
    <property type="nucleotide sequence ID" value="XM_062881213.1"/>
</dbReference>
<evidence type="ECO:0000256" key="2">
    <source>
        <dbReference type="ARBA" id="ARBA00022723"/>
    </source>
</evidence>
<comment type="similarity">
    <text evidence="1">Belongs to the FAH family.</text>
</comment>
<dbReference type="EMBL" id="JAFFGZ010000008">
    <property type="protein sequence ID" value="KAK4640901.1"/>
    <property type="molecule type" value="Genomic_DNA"/>
</dbReference>
<organism evidence="4 5">
    <name type="scientific">Podospora bellae-mahoneyi</name>
    <dbReference type="NCBI Taxonomy" id="2093777"/>
    <lineage>
        <taxon>Eukaryota</taxon>
        <taxon>Fungi</taxon>
        <taxon>Dikarya</taxon>
        <taxon>Ascomycota</taxon>
        <taxon>Pezizomycotina</taxon>
        <taxon>Sordariomycetes</taxon>
        <taxon>Sordariomycetidae</taxon>
        <taxon>Sordariales</taxon>
        <taxon>Podosporaceae</taxon>
        <taxon>Podospora</taxon>
    </lineage>
</organism>
<evidence type="ECO:0000313" key="5">
    <source>
        <dbReference type="Proteomes" id="UP001322138"/>
    </source>
</evidence>
<comment type="caution">
    <text evidence="4">The sequence shown here is derived from an EMBL/GenBank/DDBJ whole genome shotgun (WGS) entry which is preliminary data.</text>
</comment>
<gene>
    <name evidence="4" type="ORF">QC761_607820</name>
</gene>